<evidence type="ECO:0000256" key="1">
    <source>
        <dbReference type="SAM" id="Coils"/>
    </source>
</evidence>
<evidence type="ECO:0000313" key="2">
    <source>
        <dbReference type="EMBL" id="OAE26730.1"/>
    </source>
</evidence>
<dbReference type="EMBL" id="LVLJ01002121">
    <property type="protein sequence ID" value="OAE26730.1"/>
    <property type="molecule type" value="Genomic_DNA"/>
</dbReference>
<organism evidence="2 3">
    <name type="scientific">Marchantia polymorpha subsp. ruderalis</name>
    <dbReference type="NCBI Taxonomy" id="1480154"/>
    <lineage>
        <taxon>Eukaryota</taxon>
        <taxon>Viridiplantae</taxon>
        <taxon>Streptophyta</taxon>
        <taxon>Embryophyta</taxon>
        <taxon>Marchantiophyta</taxon>
        <taxon>Marchantiopsida</taxon>
        <taxon>Marchantiidae</taxon>
        <taxon>Marchantiales</taxon>
        <taxon>Marchantiaceae</taxon>
        <taxon>Marchantia</taxon>
    </lineage>
</organism>
<gene>
    <name evidence="2" type="ORF">AXG93_2643s1000</name>
</gene>
<dbReference type="Proteomes" id="UP000077202">
    <property type="component" value="Unassembled WGS sequence"/>
</dbReference>
<proteinExistence type="predicted"/>
<feature type="coiled-coil region" evidence="1">
    <location>
        <begin position="34"/>
        <end position="93"/>
    </location>
</feature>
<evidence type="ECO:0000313" key="3">
    <source>
        <dbReference type="Proteomes" id="UP000077202"/>
    </source>
</evidence>
<keyword evidence="3" id="KW-1185">Reference proteome</keyword>
<name>A0A176W0Y6_MARPO</name>
<accession>A0A176W0Y6</accession>
<dbReference type="AlphaFoldDB" id="A0A176W0Y6"/>
<keyword evidence="1" id="KW-0175">Coiled coil</keyword>
<protein>
    <submittedName>
        <fullName evidence="2">Uncharacterized protein</fullName>
    </submittedName>
</protein>
<comment type="caution">
    <text evidence="2">The sequence shown here is derived from an EMBL/GenBank/DDBJ whole genome shotgun (WGS) entry which is preliminary data.</text>
</comment>
<sequence>MDLLSAAQAAARIVGGMSQFLESDQRNYSIAIEVSELEASITQLKMQASEKSLELERTQKQASEAEYVLQEQLGRTNQEVEDLKRRVNEIENQLSVNVYLNLYSMQIKPETAFWMFRS</sequence>
<reference evidence="2" key="1">
    <citation type="submission" date="2016-03" db="EMBL/GenBank/DDBJ databases">
        <title>Mechanisms controlling the formation of the plant cell surface in tip-growing cells are functionally conserved among land plants.</title>
        <authorList>
            <person name="Honkanen S."/>
            <person name="Jones V.A."/>
            <person name="Morieri G."/>
            <person name="Champion C."/>
            <person name="Hetherington A.J."/>
            <person name="Kelly S."/>
            <person name="Saint-Marcoux D."/>
            <person name="Proust H."/>
            <person name="Prescott H."/>
            <person name="Dolan L."/>
        </authorList>
    </citation>
    <scope>NUCLEOTIDE SEQUENCE [LARGE SCALE GENOMIC DNA]</scope>
    <source>
        <tissue evidence="2">Whole gametophyte</tissue>
    </source>
</reference>